<name>A0A3A8AWM5_9RHOB</name>
<dbReference type="GO" id="GO:0030253">
    <property type="term" value="P:protein secretion by the type I secretion system"/>
    <property type="evidence" value="ECO:0007669"/>
    <property type="project" value="InterPro"/>
</dbReference>
<proteinExistence type="predicted"/>
<dbReference type="InterPro" id="IPR010128">
    <property type="entry name" value="ATPase_T1SS_PrtD-like"/>
</dbReference>
<evidence type="ECO:0000256" key="4">
    <source>
        <dbReference type="ARBA" id="ARBA00022840"/>
    </source>
</evidence>
<keyword evidence="4" id="KW-0067">ATP-binding</keyword>
<keyword evidence="2 7" id="KW-0812">Transmembrane</keyword>
<gene>
    <name evidence="10" type="ORF">D6850_04335</name>
</gene>
<dbReference type="SUPFAM" id="SSF90123">
    <property type="entry name" value="ABC transporter transmembrane region"/>
    <property type="match status" value="1"/>
</dbReference>
<evidence type="ECO:0000256" key="2">
    <source>
        <dbReference type="ARBA" id="ARBA00022692"/>
    </source>
</evidence>
<dbReference type="Pfam" id="PF00664">
    <property type="entry name" value="ABC_membrane"/>
    <property type="match status" value="1"/>
</dbReference>
<dbReference type="AlphaFoldDB" id="A0A3A8AWM5"/>
<keyword evidence="6 7" id="KW-0472">Membrane</keyword>
<dbReference type="InterPro" id="IPR011527">
    <property type="entry name" value="ABC1_TM_dom"/>
</dbReference>
<evidence type="ECO:0000313" key="10">
    <source>
        <dbReference type="EMBL" id="RKF16773.1"/>
    </source>
</evidence>
<dbReference type="RefSeq" id="WP_121165100.1">
    <property type="nucleotide sequence ID" value="NZ_RAPE01000001.1"/>
</dbReference>
<dbReference type="InterPro" id="IPR036640">
    <property type="entry name" value="ABC1_TM_sf"/>
</dbReference>
<comment type="subcellular location">
    <subcellularLocation>
        <location evidence="1">Cell membrane</location>
        <topology evidence="1">Multi-pass membrane protein</topology>
    </subcellularLocation>
</comment>
<feature type="transmembrane region" description="Helical" evidence="7">
    <location>
        <begin position="159"/>
        <end position="177"/>
    </location>
</feature>
<dbReference type="SMART" id="SM00382">
    <property type="entry name" value="AAA"/>
    <property type="match status" value="1"/>
</dbReference>
<feature type="transmembrane region" description="Helical" evidence="7">
    <location>
        <begin position="23"/>
        <end position="49"/>
    </location>
</feature>
<evidence type="ECO:0000256" key="1">
    <source>
        <dbReference type="ARBA" id="ARBA00004651"/>
    </source>
</evidence>
<evidence type="ECO:0000256" key="3">
    <source>
        <dbReference type="ARBA" id="ARBA00022741"/>
    </source>
</evidence>
<dbReference type="Proteomes" id="UP000281128">
    <property type="component" value="Unassembled WGS sequence"/>
</dbReference>
<dbReference type="GO" id="GO:0015421">
    <property type="term" value="F:ABC-type oligopeptide transporter activity"/>
    <property type="evidence" value="ECO:0007669"/>
    <property type="project" value="TreeGrafter"/>
</dbReference>
<keyword evidence="5 7" id="KW-1133">Transmembrane helix</keyword>
<dbReference type="GO" id="GO:0016887">
    <property type="term" value="F:ATP hydrolysis activity"/>
    <property type="evidence" value="ECO:0007669"/>
    <property type="project" value="InterPro"/>
</dbReference>
<protein>
    <submittedName>
        <fullName evidence="10">Type I secretion system permease/ATPase</fullName>
    </submittedName>
</protein>
<evidence type="ECO:0000313" key="11">
    <source>
        <dbReference type="Proteomes" id="UP000281128"/>
    </source>
</evidence>
<dbReference type="NCBIfam" id="TIGR01842">
    <property type="entry name" value="type_I_sec_PrtD"/>
    <property type="match status" value="1"/>
</dbReference>
<dbReference type="PROSITE" id="PS00211">
    <property type="entry name" value="ABC_TRANSPORTER_1"/>
    <property type="match status" value="1"/>
</dbReference>
<keyword evidence="11" id="KW-1185">Reference proteome</keyword>
<dbReference type="Gene3D" id="3.40.50.300">
    <property type="entry name" value="P-loop containing nucleotide triphosphate hydrolases"/>
    <property type="match status" value="1"/>
</dbReference>
<feature type="transmembrane region" description="Helical" evidence="7">
    <location>
        <begin position="61"/>
        <end position="81"/>
    </location>
</feature>
<dbReference type="InterPro" id="IPR003439">
    <property type="entry name" value="ABC_transporter-like_ATP-bd"/>
</dbReference>
<evidence type="ECO:0000259" key="8">
    <source>
        <dbReference type="PROSITE" id="PS50893"/>
    </source>
</evidence>
<dbReference type="OrthoDB" id="9808328at2"/>
<comment type="caution">
    <text evidence="10">The sequence shown here is derived from an EMBL/GenBank/DDBJ whole genome shotgun (WGS) entry which is preliminary data.</text>
</comment>
<dbReference type="SUPFAM" id="SSF52540">
    <property type="entry name" value="P-loop containing nucleoside triphosphate hydrolases"/>
    <property type="match status" value="1"/>
</dbReference>
<reference evidence="10 11" key="1">
    <citation type="submission" date="2018-09" db="EMBL/GenBank/DDBJ databases">
        <title>Roseovarius spongiae sp. nov., isolated from a marine sponge.</title>
        <authorList>
            <person name="Zhuang L."/>
            <person name="Luo L."/>
        </authorList>
    </citation>
    <scope>NUCLEOTIDE SEQUENCE [LARGE SCALE GENOMIC DNA]</scope>
    <source>
        <strain evidence="10 11">HN-E21</strain>
    </source>
</reference>
<dbReference type="PROSITE" id="PS50929">
    <property type="entry name" value="ABC_TM1F"/>
    <property type="match status" value="1"/>
</dbReference>
<organism evidence="10 11">
    <name type="scientific">Roseovarius spongiae</name>
    <dbReference type="NCBI Taxonomy" id="2320272"/>
    <lineage>
        <taxon>Bacteria</taxon>
        <taxon>Pseudomonadati</taxon>
        <taxon>Pseudomonadota</taxon>
        <taxon>Alphaproteobacteria</taxon>
        <taxon>Rhodobacterales</taxon>
        <taxon>Roseobacteraceae</taxon>
        <taxon>Roseovarius</taxon>
    </lineage>
</organism>
<keyword evidence="3" id="KW-0547">Nucleotide-binding</keyword>
<evidence type="ECO:0000259" key="9">
    <source>
        <dbReference type="PROSITE" id="PS50929"/>
    </source>
</evidence>
<feature type="domain" description="ABC transporter" evidence="8">
    <location>
        <begin position="334"/>
        <end position="570"/>
    </location>
</feature>
<dbReference type="PROSITE" id="PS50893">
    <property type="entry name" value="ABC_TRANSPORTER_2"/>
    <property type="match status" value="1"/>
</dbReference>
<dbReference type="GO" id="GO:0005524">
    <property type="term" value="F:ATP binding"/>
    <property type="evidence" value="ECO:0007669"/>
    <property type="project" value="UniProtKB-KW"/>
</dbReference>
<dbReference type="InterPro" id="IPR003593">
    <property type="entry name" value="AAA+_ATPase"/>
</dbReference>
<dbReference type="EMBL" id="RAPE01000001">
    <property type="protein sequence ID" value="RKF16773.1"/>
    <property type="molecule type" value="Genomic_DNA"/>
</dbReference>
<dbReference type="PANTHER" id="PTHR43394:SF1">
    <property type="entry name" value="ATP-BINDING CASSETTE SUB-FAMILY B MEMBER 10, MITOCHONDRIAL"/>
    <property type="match status" value="1"/>
</dbReference>
<dbReference type="GO" id="GO:0030256">
    <property type="term" value="C:type I protein secretion system complex"/>
    <property type="evidence" value="ECO:0007669"/>
    <property type="project" value="InterPro"/>
</dbReference>
<dbReference type="InterPro" id="IPR027417">
    <property type="entry name" value="P-loop_NTPase"/>
</dbReference>
<feature type="domain" description="ABC transmembrane type-1" evidence="9">
    <location>
        <begin position="27"/>
        <end position="303"/>
    </location>
</feature>
<dbReference type="InterPro" id="IPR017871">
    <property type="entry name" value="ABC_transporter-like_CS"/>
</dbReference>
<evidence type="ECO:0000256" key="6">
    <source>
        <dbReference type="ARBA" id="ARBA00023136"/>
    </source>
</evidence>
<dbReference type="InterPro" id="IPR039421">
    <property type="entry name" value="Type_1_exporter"/>
</dbReference>
<evidence type="ECO:0000256" key="5">
    <source>
        <dbReference type="ARBA" id="ARBA00022989"/>
    </source>
</evidence>
<sequence length="577" mass="62938">MVETRFERGYAEMRDARTRARGLFWSVAIFSSFVNLLMLTGPIFMLQVYDRVLGSRSEETLLSLAILMGFLFFLMGILDFARRRVLSRIAARLQHTLDARVFRAVLRRDARGTGPAGANNTLRDLESVQRFVGSPVFAAIFDAPWTPVFLFGIALFHPWLGILAVCGGAVLVFITVINQIVTRAPQQEATAAAWRADQMSEQLRGEAEMVQALGLEQNSHARWELQRRQALETGVNLSDWSGGLSITSKTFRLFLQSAMLGLGAYLVLQQELTPGAMIAASILLGRALAPIDMVIGQWAMIQRAHRGWRAVAELLAEFPPEEPRTPLPRPKAHLTCAQVTVIPPGSRQPVLQGITFEVRPGTAMGVIGASGSGKSSLARALTGVWPAVSGKIRIDGAALDQYEAGALGRYIGYLPQRVQMFEGTIAENIAKMSLEPDGEKVVRAAQAAAAHDMILQLPDGYDTRVSAGGGTLSGGQMQRVALARAIYDDPVLLILDEPNSNLDSVGSNALNAAIRQMKADGRSVLIMAHRPAAIQECEMLLVLEGGKIRKYGPRDEVLAEVVQNFDKLNRVMKEAAE</sequence>
<dbReference type="Gene3D" id="1.20.1560.10">
    <property type="entry name" value="ABC transporter type 1, transmembrane domain"/>
    <property type="match status" value="1"/>
</dbReference>
<dbReference type="Pfam" id="PF00005">
    <property type="entry name" value="ABC_tran"/>
    <property type="match status" value="1"/>
</dbReference>
<evidence type="ECO:0000256" key="7">
    <source>
        <dbReference type="SAM" id="Phobius"/>
    </source>
</evidence>
<dbReference type="PANTHER" id="PTHR43394">
    <property type="entry name" value="ATP-DEPENDENT PERMEASE MDL1, MITOCHONDRIAL"/>
    <property type="match status" value="1"/>
</dbReference>
<dbReference type="GO" id="GO:0005886">
    <property type="term" value="C:plasma membrane"/>
    <property type="evidence" value="ECO:0007669"/>
    <property type="project" value="UniProtKB-SubCell"/>
</dbReference>
<accession>A0A3A8AWM5</accession>